<sequence>MSDLTQKHCVPCEGGTPRFTSAQIAQYMEKLGDGWTSVDDARIQKTFQYTNFVEALAFVNHVGTIAEAEQHHPDIHIHYNKVVIELWTHAIEGLSENDFIVAAKIDQIS</sequence>
<dbReference type="Gene3D" id="3.30.1360.20">
    <property type="entry name" value="Transcriptional coactivator/pterin dehydratase"/>
    <property type="match status" value="1"/>
</dbReference>
<dbReference type="AlphaFoldDB" id="A0A2H0N225"/>
<dbReference type="GO" id="GO:0006729">
    <property type="term" value="P:tetrahydrobiopterin biosynthetic process"/>
    <property type="evidence" value="ECO:0007669"/>
    <property type="project" value="InterPro"/>
</dbReference>
<dbReference type="CDD" id="cd00913">
    <property type="entry name" value="PCD_DCoH_subfamily_a"/>
    <property type="match status" value="1"/>
</dbReference>
<dbReference type="PANTHER" id="PTHR12599:SF0">
    <property type="entry name" value="PTERIN-4-ALPHA-CARBINOLAMINE DEHYDRATASE"/>
    <property type="match status" value="1"/>
</dbReference>
<dbReference type="EC" id="4.2.1.96" evidence="4"/>
<dbReference type="EMBL" id="PCWM01000069">
    <property type="protein sequence ID" value="PIR02949.1"/>
    <property type="molecule type" value="Genomic_DNA"/>
</dbReference>
<dbReference type="SUPFAM" id="SSF55248">
    <property type="entry name" value="PCD-like"/>
    <property type="match status" value="1"/>
</dbReference>
<reference evidence="5 6" key="1">
    <citation type="submission" date="2017-09" db="EMBL/GenBank/DDBJ databases">
        <title>Depth-based differentiation of microbial function through sediment-hosted aquifers and enrichment of novel symbionts in the deep terrestrial subsurface.</title>
        <authorList>
            <person name="Probst A.J."/>
            <person name="Ladd B."/>
            <person name="Jarett J.K."/>
            <person name="Geller-Mcgrath D.E."/>
            <person name="Sieber C.M."/>
            <person name="Emerson J.B."/>
            <person name="Anantharaman K."/>
            <person name="Thomas B.C."/>
            <person name="Malmstrom R."/>
            <person name="Stieglmeier M."/>
            <person name="Klingl A."/>
            <person name="Woyke T."/>
            <person name="Ryan C.M."/>
            <person name="Banfield J.F."/>
        </authorList>
    </citation>
    <scope>NUCLEOTIDE SEQUENCE [LARGE SCALE GENOMIC DNA]</scope>
    <source>
        <strain evidence="5">CG11_big_fil_rev_8_21_14_0_20_43_7</strain>
    </source>
</reference>
<evidence type="ECO:0000313" key="6">
    <source>
        <dbReference type="Proteomes" id="UP000229782"/>
    </source>
</evidence>
<evidence type="ECO:0000256" key="1">
    <source>
        <dbReference type="ARBA" id="ARBA00001554"/>
    </source>
</evidence>
<dbReference type="NCBIfam" id="NF002017">
    <property type="entry name" value="PRK00823.1-2"/>
    <property type="match status" value="1"/>
</dbReference>
<comment type="catalytic activity">
    <reaction evidence="1 4">
        <text>(4aS,6R)-4a-hydroxy-L-erythro-5,6,7,8-tetrahydrobiopterin = (6R)-L-erythro-6,7-dihydrobiopterin + H2O</text>
        <dbReference type="Rhea" id="RHEA:11920"/>
        <dbReference type="ChEBI" id="CHEBI:15377"/>
        <dbReference type="ChEBI" id="CHEBI:15642"/>
        <dbReference type="ChEBI" id="CHEBI:43120"/>
        <dbReference type="EC" id="4.2.1.96"/>
    </reaction>
</comment>
<dbReference type="InterPro" id="IPR036428">
    <property type="entry name" value="PCD_sf"/>
</dbReference>
<dbReference type="GO" id="GO:0008124">
    <property type="term" value="F:4-alpha-hydroxytetrahydrobiopterin dehydratase activity"/>
    <property type="evidence" value="ECO:0007669"/>
    <property type="project" value="UniProtKB-UniRule"/>
</dbReference>
<evidence type="ECO:0000256" key="3">
    <source>
        <dbReference type="ARBA" id="ARBA00023239"/>
    </source>
</evidence>
<name>A0A2H0N225_9BACT</name>
<dbReference type="Pfam" id="PF01329">
    <property type="entry name" value="Pterin_4a"/>
    <property type="match status" value="1"/>
</dbReference>
<dbReference type="PANTHER" id="PTHR12599">
    <property type="entry name" value="PTERIN-4-ALPHA-CARBINOLAMINE DEHYDRATASE"/>
    <property type="match status" value="1"/>
</dbReference>
<evidence type="ECO:0000256" key="4">
    <source>
        <dbReference type="HAMAP-Rule" id="MF_00434"/>
    </source>
</evidence>
<organism evidence="5 6">
    <name type="scientific">Candidatus Magasanikbacteria bacterium CG11_big_fil_rev_8_21_14_0_20_43_7</name>
    <dbReference type="NCBI Taxonomy" id="1974654"/>
    <lineage>
        <taxon>Bacteria</taxon>
        <taxon>Candidatus Magasanikiibacteriota</taxon>
    </lineage>
</organism>
<comment type="caution">
    <text evidence="5">The sequence shown here is derived from an EMBL/GenBank/DDBJ whole genome shotgun (WGS) entry which is preliminary data.</text>
</comment>
<accession>A0A2H0N225</accession>
<dbReference type="Proteomes" id="UP000229782">
    <property type="component" value="Unassembled WGS sequence"/>
</dbReference>
<dbReference type="InterPro" id="IPR001533">
    <property type="entry name" value="Pterin_deHydtase"/>
</dbReference>
<evidence type="ECO:0000313" key="5">
    <source>
        <dbReference type="EMBL" id="PIR02949.1"/>
    </source>
</evidence>
<dbReference type="HAMAP" id="MF_00434">
    <property type="entry name" value="Pterin_4_alpha"/>
    <property type="match status" value="1"/>
</dbReference>
<proteinExistence type="inferred from homology"/>
<comment type="similarity">
    <text evidence="2 4">Belongs to the pterin-4-alpha-carbinolamine dehydratase family.</text>
</comment>
<keyword evidence="3 4" id="KW-0456">Lyase</keyword>
<gene>
    <name evidence="5" type="ORF">COV60_02935</name>
</gene>
<evidence type="ECO:0000256" key="2">
    <source>
        <dbReference type="ARBA" id="ARBA00006472"/>
    </source>
</evidence>
<protein>
    <recommendedName>
        <fullName evidence="4">Putative pterin-4-alpha-carbinolamine dehydratase</fullName>
        <shortName evidence="4">PHS</shortName>
        <ecNumber evidence="4">4.2.1.96</ecNumber>
    </recommendedName>
    <alternativeName>
        <fullName evidence="4">4-alpha-hydroxy-tetrahydropterin dehydratase</fullName>
    </alternativeName>
    <alternativeName>
        <fullName evidence="4">Pterin carbinolamine dehydratase</fullName>
        <shortName evidence="4">PCD</shortName>
    </alternativeName>
</protein>